<dbReference type="PROSITE" id="PS51257">
    <property type="entry name" value="PROKAR_LIPOPROTEIN"/>
    <property type="match status" value="1"/>
</dbReference>
<dbReference type="AlphaFoldDB" id="A0A7X0PJV8"/>
<evidence type="ECO:0000256" key="3">
    <source>
        <dbReference type="ARBA" id="ARBA00022448"/>
    </source>
</evidence>
<dbReference type="PANTHER" id="PTHR30069">
    <property type="entry name" value="TONB-DEPENDENT OUTER MEMBRANE RECEPTOR"/>
    <property type="match status" value="1"/>
</dbReference>
<evidence type="ECO:0000313" key="18">
    <source>
        <dbReference type="Proteomes" id="UP000575083"/>
    </source>
</evidence>
<reference evidence="17 18" key="1">
    <citation type="submission" date="2020-08" db="EMBL/GenBank/DDBJ databases">
        <title>Functional genomics of gut bacteria from endangered species of beetles.</title>
        <authorList>
            <person name="Carlos-Shanley C."/>
        </authorList>
    </citation>
    <scope>NUCLEOTIDE SEQUENCE [LARGE SCALE GENOMIC DNA]</scope>
    <source>
        <strain evidence="17 18">S00198</strain>
    </source>
</reference>
<evidence type="ECO:0000256" key="8">
    <source>
        <dbReference type="ARBA" id="ARBA00023077"/>
    </source>
</evidence>
<evidence type="ECO:0000256" key="4">
    <source>
        <dbReference type="ARBA" id="ARBA00022452"/>
    </source>
</evidence>
<proteinExistence type="inferred from homology"/>
<protein>
    <submittedName>
        <fullName evidence="17">Vitamin B12 transporter</fullName>
    </submittedName>
</protein>
<evidence type="ECO:0000256" key="10">
    <source>
        <dbReference type="ARBA" id="ARBA00023170"/>
    </source>
</evidence>
<keyword evidence="18" id="KW-1185">Reference proteome</keyword>
<dbReference type="PROSITE" id="PS52016">
    <property type="entry name" value="TONB_DEPENDENT_REC_3"/>
    <property type="match status" value="1"/>
</dbReference>
<dbReference type="GO" id="GO:0006811">
    <property type="term" value="P:monoatomic ion transport"/>
    <property type="evidence" value="ECO:0007669"/>
    <property type="project" value="UniProtKB-KW"/>
</dbReference>
<dbReference type="Pfam" id="PF07715">
    <property type="entry name" value="Plug"/>
    <property type="match status" value="1"/>
</dbReference>
<evidence type="ECO:0000256" key="9">
    <source>
        <dbReference type="ARBA" id="ARBA00023136"/>
    </source>
</evidence>
<evidence type="ECO:0000256" key="14">
    <source>
        <dbReference type="SAM" id="SignalP"/>
    </source>
</evidence>
<dbReference type="InterPro" id="IPR037066">
    <property type="entry name" value="Plug_dom_sf"/>
</dbReference>
<dbReference type="Gene3D" id="2.40.170.20">
    <property type="entry name" value="TonB-dependent receptor, beta-barrel domain"/>
    <property type="match status" value="1"/>
</dbReference>
<dbReference type="InterPro" id="IPR000531">
    <property type="entry name" value="Beta-barrel_TonB"/>
</dbReference>
<dbReference type="SUPFAM" id="SSF56935">
    <property type="entry name" value="Porins"/>
    <property type="match status" value="1"/>
</dbReference>
<dbReference type="CDD" id="cd01347">
    <property type="entry name" value="ligand_gated_channel"/>
    <property type="match status" value="1"/>
</dbReference>
<dbReference type="InterPro" id="IPR036942">
    <property type="entry name" value="Beta-barrel_TonB_sf"/>
</dbReference>
<keyword evidence="8 13" id="KW-0798">TonB box</keyword>
<evidence type="ECO:0000256" key="11">
    <source>
        <dbReference type="ARBA" id="ARBA00023237"/>
    </source>
</evidence>
<evidence type="ECO:0000256" key="7">
    <source>
        <dbReference type="ARBA" id="ARBA00023065"/>
    </source>
</evidence>
<evidence type="ECO:0000259" key="16">
    <source>
        <dbReference type="Pfam" id="PF07715"/>
    </source>
</evidence>
<comment type="subcellular location">
    <subcellularLocation>
        <location evidence="1 12">Cell outer membrane</location>
        <topology evidence="1 12">Multi-pass membrane protein</topology>
    </subcellularLocation>
</comment>
<evidence type="ECO:0000313" key="17">
    <source>
        <dbReference type="EMBL" id="MBB6563330.1"/>
    </source>
</evidence>
<evidence type="ECO:0000256" key="1">
    <source>
        <dbReference type="ARBA" id="ARBA00004571"/>
    </source>
</evidence>
<name>A0A7X0PJV8_9BURK</name>
<keyword evidence="7" id="KW-0406">Ion transport</keyword>
<keyword evidence="5 12" id="KW-0812">Transmembrane</keyword>
<dbReference type="GO" id="GO:0009279">
    <property type="term" value="C:cell outer membrane"/>
    <property type="evidence" value="ECO:0007669"/>
    <property type="project" value="UniProtKB-SubCell"/>
</dbReference>
<gene>
    <name evidence="17" type="ORF">HNP48_006050</name>
</gene>
<dbReference type="Pfam" id="PF00593">
    <property type="entry name" value="TonB_dep_Rec_b-barrel"/>
    <property type="match status" value="1"/>
</dbReference>
<feature type="domain" description="TonB-dependent receptor plug" evidence="16">
    <location>
        <begin position="70"/>
        <end position="176"/>
    </location>
</feature>
<keyword evidence="4 12" id="KW-1134">Transmembrane beta strand</keyword>
<dbReference type="EMBL" id="JACHLK010000018">
    <property type="protein sequence ID" value="MBB6563330.1"/>
    <property type="molecule type" value="Genomic_DNA"/>
</dbReference>
<feature type="signal peptide" evidence="14">
    <location>
        <begin position="1"/>
        <end position="37"/>
    </location>
</feature>
<accession>A0A7X0PJV8</accession>
<keyword evidence="3 12" id="KW-0813">Transport</keyword>
<dbReference type="Gene3D" id="2.170.130.10">
    <property type="entry name" value="TonB-dependent receptor, plug domain"/>
    <property type="match status" value="1"/>
</dbReference>
<evidence type="ECO:0000256" key="2">
    <source>
        <dbReference type="ARBA" id="ARBA00009810"/>
    </source>
</evidence>
<keyword evidence="6 14" id="KW-0732">Signal</keyword>
<dbReference type="GO" id="GO:0015889">
    <property type="term" value="P:cobalamin transport"/>
    <property type="evidence" value="ECO:0007669"/>
    <property type="project" value="TreeGrafter"/>
</dbReference>
<dbReference type="PANTHER" id="PTHR30069:SF53">
    <property type="entry name" value="COLICIN I RECEPTOR-RELATED"/>
    <property type="match status" value="1"/>
</dbReference>
<feature type="chain" id="PRO_5030635348" evidence="14">
    <location>
        <begin position="38"/>
        <end position="628"/>
    </location>
</feature>
<keyword evidence="9 12" id="KW-0472">Membrane</keyword>
<evidence type="ECO:0000256" key="6">
    <source>
        <dbReference type="ARBA" id="ARBA00022729"/>
    </source>
</evidence>
<dbReference type="InterPro" id="IPR039426">
    <property type="entry name" value="TonB-dep_rcpt-like"/>
</dbReference>
<comment type="similarity">
    <text evidence="2 12 13">Belongs to the TonB-dependent receptor family.</text>
</comment>
<keyword evidence="10" id="KW-0675">Receptor</keyword>
<feature type="domain" description="TonB-dependent receptor-like beta-barrel" evidence="15">
    <location>
        <begin position="236"/>
        <end position="600"/>
    </location>
</feature>
<keyword evidence="11 12" id="KW-0998">Cell outer membrane</keyword>
<dbReference type="RefSeq" id="WP_184864243.1">
    <property type="nucleotide sequence ID" value="NZ_JACHLK010000018.1"/>
</dbReference>
<evidence type="ECO:0000256" key="13">
    <source>
        <dbReference type="RuleBase" id="RU003357"/>
    </source>
</evidence>
<comment type="caution">
    <text evidence="17">The sequence shown here is derived from an EMBL/GenBank/DDBJ whole genome shotgun (WGS) entry which is preliminary data.</text>
</comment>
<evidence type="ECO:0000259" key="15">
    <source>
        <dbReference type="Pfam" id="PF00593"/>
    </source>
</evidence>
<sequence>MKIRTPRARIAASVPRSLCLRPALVSLAVLGACAAHAQQNGNAPVLLAQNLRAPSLAETVVTATRTPQPLSDLVADVTVIDRATIETSGATGLADVLARVPGIEISRNGGPGTTTGVFLRGAESRFTAVYIDGVRMDSQSTGGAAWESIPLAQIDRIEVLRGPAGAVYGSDAMGGVVQIFTKRGEQGVAPYVGIGIGNQGTRKAEAGVSGASGTIDYALGIAREESKGFNARTVATQNPDRDGYESTSASARVGLQINATHRLEATLLVNDLDSGYDSGLGRDDRNQHKLHALGLNWQAQWTPQYKTRVQITDSRDEYQTTPSFYLTETRLRGYLFQNEWRQGPHLVTAALERREDRLENAPIDRKRSQDALALGYGYTAGGHTLQANVRHDSDSEFGGKGTGSLAYGYTFAPQWRATASVGTAFRAPTLYHRFSEYGTGRLNPESSRNAELGLRWAQASSSFSVTAYRNRVQDLIVFGPVGPCPSPLGCYANVARAEYKGVTLAGSYRLGSVQLRGSLDLQNPRDLDTGKMLARRAKRHGTLGADTQIAGWTVGAEVQASGRRFDTVANTFVLGGYSLFNLHASTRIARDFTLTARLDNAADKHYELARTYATPGRTFFVGLKWAPQ</sequence>
<evidence type="ECO:0000256" key="5">
    <source>
        <dbReference type="ARBA" id="ARBA00022692"/>
    </source>
</evidence>
<dbReference type="InterPro" id="IPR012910">
    <property type="entry name" value="Plug_dom"/>
</dbReference>
<evidence type="ECO:0000256" key="12">
    <source>
        <dbReference type="PROSITE-ProRule" id="PRU01360"/>
    </source>
</evidence>
<dbReference type="Proteomes" id="UP000575083">
    <property type="component" value="Unassembled WGS sequence"/>
</dbReference>
<organism evidence="17 18">
    <name type="scientific">Acidovorax soli</name>
    <dbReference type="NCBI Taxonomy" id="592050"/>
    <lineage>
        <taxon>Bacteria</taxon>
        <taxon>Pseudomonadati</taxon>
        <taxon>Pseudomonadota</taxon>
        <taxon>Betaproteobacteria</taxon>
        <taxon>Burkholderiales</taxon>
        <taxon>Comamonadaceae</taxon>
        <taxon>Acidovorax</taxon>
    </lineage>
</organism>